<keyword evidence="1" id="KW-1133">Transmembrane helix</keyword>
<keyword evidence="1" id="KW-0472">Membrane</keyword>
<name>A0A8J7QH03_9BACT</name>
<accession>A0A8J7QH03</accession>
<evidence type="ECO:0000313" key="2">
    <source>
        <dbReference type="EMBL" id="MBO1320186.1"/>
    </source>
</evidence>
<dbReference type="Proteomes" id="UP000664417">
    <property type="component" value="Unassembled WGS sequence"/>
</dbReference>
<organism evidence="2 3">
    <name type="scientific">Acanthopleuribacter pedis</name>
    <dbReference type="NCBI Taxonomy" id="442870"/>
    <lineage>
        <taxon>Bacteria</taxon>
        <taxon>Pseudomonadati</taxon>
        <taxon>Acidobacteriota</taxon>
        <taxon>Holophagae</taxon>
        <taxon>Acanthopleuribacterales</taxon>
        <taxon>Acanthopleuribacteraceae</taxon>
        <taxon>Acanthopleuribacter</taxon>
    </lineage>
</organism>
<dbReference type="RefSeq" id="WP_207860140.1">
    <property type="nucleotide sequence ID" value="NZ_JAFREP010000016.1"/>
</dbReference>
<reference evidence="2" key="1">
    <citation type="submission" date="2021-03" db="EMBL/GenBank/DDBJ databases">
        <authorList>
            <person name="Wang G."/>
        </authorList>
    </citation>
    <scope>NUCLEOTIDE SEQUENCE</scope>
    <source>
        <strain evidence="2">KCTC 12899</strain>
    </source>
</reference>
<keyword evidence="1" id="KW-0812">Transmembrane</keyword>
<feature type="transmembrane region" description="Helical" evidence="1">
    <location>
        <begin position="43"/>
        <end position="64"/>
    </location>
</feature>
<keyword evidence="3" id="KW-1185">Reference proteome</keyword>
<sequence>MSRGSRPAWFRPLSRTLIACGLVLLFCGVAVYGRNAMTGTGSMLLVFFLLMSSLGFFNATTVIAKRLDRTATQKKGEDSV</sequence>
<evidence type="ECO:0000256" key="1">
    <source>
        <dbReference type="SAM" id="Phobius"/>
    </source>
</evidence>
<evidence type="ECO:0000313" key="3">
    <source>
        <dbReference type="Proteomes" id="UP000664417"/>
    </source>
</evidence>
<protein>
    <recommendedName>
        <fullName evidence="4">Transmembrane protein</fullName>
    </recommendedName>
</protein>
<proteinExistence type="predicted"/>
<gene>
    <name evidence="2" type="ORF">J3U88_17050</name>
</gene>
<dbReference type="EMBL" id="JAFREP010000016">
    <property type="protein sequence ID" value="MBO1320186.1"/>
    <property type="molecule type" value="Genomic_DNA"/>
</dbReference>
<dbReference type="AlphaFoldDB" id="A0A8J7QH03"/>
<comment type="caution">
    <text evidence="2">The sequence shown here is derived from an EMBL/GenBank/DDBJ whole genome shotgun (WGS) entry which is preliminary data.</text>
</comment>
<evidence type="ECO:0008006" key="4">
    <source>
        <dbReference type="Google" id="ProtNLM"/>
    </source>
</evidence>